<organism evidence="1 2">
    <name type="scientific">Gelidibacter sediminis</name>
    <dbReference type="NCBI Taxonomy" id="1608710"/>
    <lineage>
        <taxon>Bacteria</taxon>
        <taxon>Pseudomonadati</taxon>
        <taxon>Bacteroidota</taxon>
        <taxon>Flavobacteriia</taxon>
        <taxon>Flavobacteriales</taxon>
        <taxon>Flavobacteriaceae</taxon>
        <taxon>Gelidibacter</taxon>
    </lineage>
</organism>
<dbReference type="AlphaFoldDB" id="A0A4R7PXX3"/>
<name>A0A4R7PXX3_9FLAO</name>
<comment type="caution">
    <text evidence="1">The sequence shown here is derived from an EMBL/GenBank/DDBJ whole genome shotgun (WGS) entry which is preliminary data.</text>
</comment>
<evidence type="ECO:0008006" key="3">
    <source>
        <dbReference type="Google" id="ProtNLM"/>
    </source>
</evidence>
<dbReference type="Proteomes" id="UP000294689">
    <property type="component" value="Unassembled WGS sequence"/>
</dbReference>
<dbReference type="InterPro" id="IPR027471">
    <property type="entry name" value="YbeD-like_sf"/>
</dbReference>
<gene>
    <name evidence="1" type="ORF">BXY82_1860</name>
</gene>
<evidence type="ECO:0000313" key="1">
    <source>
        <dbReference type="EMBL" id="TDU39827.1"/>
    </source>
</evidence>
<dbReference type="Pfam" id="PF04359">
    <property type="entry name" value="DUF493"/>
    <property type="match status" value="1"/>
</dbReference>
<dbReference type="RefSeq" id="WP_133757881.1">
    <property type="nucleotide sequence ID" value="NZ_SOBW01000008.1"/>
</dbReference>
<reference evidence="1 2" key="1">
    <citation type="submission" date="2019-03" db="EMBL/GenBank/DDBJ databases">
        <title>Genomic Encyclopedia of Archaeal and Bacterial Type Strains, Phase II (KMG-II): from individual species to whole genera.</title>
        <authorList>
            <person name="Goeker M."/>
        </authorList>
    </citation>
    <scope>NUCLEOTIDE SEQUENCE [LARGE SCALE GENOMIC DNA]</scope>
    <source>
        <strain evidence="1 2">DSM 28135</strain>
    </source>
</reference>
<proteinExistence type="predicted"/>
<protein>
    <recommendedName>
        <fullName evidence="3">DUF493 family protein</fullName>
    </recommendedName>
</protein>
<dbReference type="Gene3D" id="3.30.70.260">
    <property type="match status" value="1"/>
</dbReference>
<evidence type="ECO:0000313" key="2">
    <source>
        <dbReference type="Proteomes" id="UP000294689"/>
    </source>
</evidence>
<dbReference type="InterPro" id="IPR007454">
    <property type="entry name" value="UPF0250_YbeD-like"/>
</dbReference>
<dbReference type="SUPFAM" id="SSF117991">
    <property type="entry name" value="YbeD/HP0495-like"/>
    <property type="match status" value="1"/>
</dbReference>
<sequence length="97" mass="11132">MSTDKSQEEFYSKLRTQLYETSSWPSEYLYKFIVKTDAQKIEKIESIFNNMGAVIKTIPSKNGNYTSVSINVQLPTPEVVIEKYKEVTDKVEGVITL</sequence>
<dbReference type="EMBL" id="SOBW01000008">
    <property type="protein sequence ID" value="TDU39827.1"/>
    <property type="molecule type" value="Genomic_DNA"/>
</dbReference>
<accession>A0A4R7PXX3</accession>
<keyword evidence="2" id="KW-1185">Reference proteome</keyword>
<dbReference type="OrthoDB" id="5616097at2"/>